<dbReference type="InterPro" id="IPR008969">
    <property type="entry name" value="CarboxyPept-like_regulatory"/>
</dbReference>
<dbReference type="Proteomes" id="UP000824102">
    <property type="component" value="Unassembled WGS sequence"/>
</dbReference>
<dbReference type="Gene3D" id="2.60.40.1120">
    <property type="entry name" value="Carboxypeptidase-like, regulatory domain"/>
    <property type="match status" value="1"/>
</dbReference>
<dbReference type="InterPro" id="IPR016195">
    <property type="entry name" value="Pol/histidinol_Pase-like"/>
</dbReference>
<dbReference type="AlphaFoldDB" id="A0A9D2JZI5"/>
<dbReference type="EMBL" id="DXBB01000043">
    <property type="protein sequence ID" value="HIZ72412.1"/>
    <property type="molecule type" value="Genomic_DNA"/>
</dbReference>
<reference evidence="1" key="2">
    <citation type="submission" date="2021-04" db="EMBL/GenBank/DDBJ databases">
        <authorList>
            <person name="Gilroy R."/>
        </authorList>
    </citation>
    <scope>NUCLEOTIDE SEQUENCE</scope>
    <source>
        <strain evidence="1">ChiW7-2402</strain>
    </source>
</reference>
<gene>
    <name evidence="1" type="ORF">H9964_02385</name>
</gene>
<comment type="caution">
    <text evidence="1">The sequence shown here is derived from an EMBL/GenBank/DDBJ whole genome shotgun (WGS) entry which is preliminary data.</text>
</comment>
<dbReference type="InterPro" id="IPR052018">
    <property type="entry name" value="PHP_domain"/>
</dbReference>
<sequence length="495" mass="54641">MSKKIALLAVAGAVAILGAGVLGYFSYGWINPPEPPPVTLSKGNVRGKVLTDSGSMTPAGIIVEDEEGNTQRLTTNAFGGYDLQLYPGKYRLTFTKGYEFDTVTKEVEVQQYKTYYLQDVRLMQLYDSYEQHWIAGDLHQHTYYSDGSDSILSLALGDVSVGLYYAFLSDHNSARGLAEWYETDTLKTLTAEDGEDRFFTPGEAVEITTEFGHFQALGVATTLEKYDVELYESERNSPDRDQIIMDRITYIANCIKRDGGVAQINHPYSVSTMGFNYWELAPLFDTVEIWNGVFNPGDGRYENETGYISQNYESKLKWYELLNEGLYLAATGGTDIHDTKGPGKTGGVTAITPENYQSYYDDGGIYPGMPTTYLYLDGAIDRETILGAIEGGHSFISNGPVINCKVGETIYGQTHLLAGASEVTFDMDVFCRDGIESIAFVRNGETVKSIELDVGTDTVYTQPVTLEVSAGDWVVIEVFGTGAQYGITNPIFFEA</sequence>
<dbReference type="SUPFAM" id="SSF89550">
    <property type="entry name" value="PHP domain-like"/>
    <property type="match status" value="1"/>
</dbReference>
<dbReference type="GO" id="GO:0035312">
    <property type="term" value="F:5'-3' DNA exonuclease activity"/>
    <property type="evidence" value="ECO:0007669"/>
    <property type="project" value="TreeGrafter"/>
</dbReference>
<name>A0A9D2JZI5_9FIRM</name>
<reference evidence="1" key="1">
    <citation type="journal article" date="2021" name="PeerJ">
        <title>Extensive microbial diversity within the chicken gut microbiome revealed by metagenomics and culture.</title>
        <authorList>
            <person name="Gilroy R."/>
            <person name="Ravi A."/>
            <person name="Getino M."/>
            <person name="Pursley I."/>
            <person name="Horton D.L."/>
            <person name="Alikhan N.F."/>
            <person name="Baker D."/>
            <person name="Gharbi K."/>
            <person name="Hall N."/>
            <person name="Watson M."/>
            <person name="Adriaenssens E.M."/>
            <person name="Foster-Nyarko E."/>
            <person name="Jarju S."/>
            <person name="Secka A."/>
            <person name="Antonio M."/>
            <person name="Oren A."/>
            <person name="Chaudhuri R.R."/>
            <person name="La Ragione R."/>
            <person name="Hildebrand F."/>
            <person name="Pallen M.J."/>
        </authorList>
    </citation>
    <scope>NUCLEOTIDE SEQUENCE</scope>
    <source>
        <strain evidence="1">ChiW7-2402</strain>
    </source>
</reference>
<dbReference type="SUPFAM" id="SSF49464">
    <property type="entry name" value="Carboxypeptidase regulatory domain-like"/>
    <property type="match status" value="1"/>
</dbReference>
<organism evidence="1 2">
    <name type="scientific">Candidatus Gallimonas intestinavium</name>
    <dbReference type="NCBI Taxonomy" id="2838603"/>
    <lineage>
        <taxon>Bacteria</taxon>
        <taxon>Bacillati</taxon>
        <taxon>Bacillota</taxon>
        <taxon>Clostridia</taxon>
        <taxon>Candidatus Gallimonas</taxon>
    </lineage>
</organism>
<dbReference type="GO" id="GO:0004534">
    <property type="term" value="F:5'-3' RNA exonuclease activity"/>
    <property type="evidence" value="ECO:0007669"/>
    <property type="project" value="TreeGrafter"/>
</dbReference>
<dbReference type="PANTHER" id="PTHR42924">
    <property type="entry name" value="EXONUCLEASE"/>
    <property type="match status" value="1"/>
</dbReference>
<accession>A0A9D2JZI5</accession>
<dbReference type="PANTHER" id="PTHR42924:SF3">
    <property type="entry name" value="POLYMERASE_HISTIDINOL PHOSPHATASE N-TERMINAL DOMAIN-CONTAINING PROTEIN"/>
    <property type="match status" value="1"/>
</dbReference>
<evidence type="ECO:0000313" key="2">
    <source>
        <dbReference type="Proteomes" id="UP000824102"/>
    </source>
</evidence>
<evidence type="ECO:0000313" key="1">
    <source>
        <dbReference type="EMBL" id="HIZ72412.1"/>
    </source>
</evidence>
<dbReference type="NCBIfam" id="NF038032">
    <property type="entry name" value="CehA_McbA_metalo"/>
    <property type="match status" value="1"/>
</dbReference>
<proteinExistence type="predicted"/>
<dbReference type="Gene3D" id="3.20.20.140">
    <property type="entry name" value="Metal-dependent hydrolases"/>
    <property type="match status" value="1"/>
</dbReference>
<protein>
    <submittedName>
        <fullName evidence="1">CehA/McbA family metallohydrolase</fullName>
    </submittedName>
</protein>